<feature type="region of interest" description="Disordered" evidence="1">
    <location>
        <begin position="477"/>
        <end position="496"/>
    </location>
</feature>
<protein>
    <submittedName>
        <fullName evidence="2">Uncharacterized protein</fullName>
    </submittedName>
</protein>
<feature type="compositionally biased region" description="Polar residues" evidence="1">
    <location>
        <begin position="1"/>
        <end position="18"/>
    </location>
</feature>
<feature type="compositionally biased region" description="Basic and acidic residues" evidence="1">
    <location>
        <begin position="166"/>
        <end position="175"/>
    </location>
</feature>
<feature type="compositionally biased region" description="Low complexity" evidence="1">
    <location>
        <begin position="19"/>
        <end position="50"/>
    </location>
</feature>
<feature type="compositionally biased region" description="Polar residues" evidence="1">
    <location>
        <begin position="236"/>
        <end position="248"/>
    </location>
</feature>
<feature type="region of interest" description="Disordered" evidence="1">
    <location>
        <begin position="1"/>
        <end position="58"/>
    </location>
</feature>
<accession>A0A5B2VEE3</accession>
<dbReference type="Proteomes" id="UP000323142">
    <property type="component" value="Unassembled WGS sequence"/>
</dbReference>
<sequence length="857" mass="90663">MTLVSNVPQRDIPQSYQPQTGFTLTQGTTGTQGTNATQGAGTAQGTGTAQESNAASRTAQTPLVMAQATGSSQTSQAPVSPGSYTFYLERGDARFPVGTPNAGQEVGPMARENAQRLQTALAPRMEAVDSTLQRVQADPSFAPAVRDTIESGLRGSQRDLRQAQEKLQRATERYNQEPTSAEARRELSQASQQAYSVLNRSEVAVQAGQRELTANARYRANQTQQQAAREARGEAVSSTLSQATNAATASGDPGRTLAAADQILSLRSSDTSRLSNDSLAGGVDNRRVSWDTGSTPLATVAGQVQTLHGQNAAGRESRIQQLETRAQELERQSPGSLRTPGSQAWEMANLATTLKAAGQQSDAANETLGKTRAATANGVPHHTVNPLEFQTSRAAEAVAFEARVQRDADQALSGPADSTATNLSQAQARVATMADTMAQPGATDLHGRATVETQAQTMRDVFKGRQNELRELDRRLEAEQRSATGPAPGEAGSRAGEIQVLRTAIGQEMQRLDKAGSEVTDRFTDGYQSWQRQTGNIAQESEGRSLRHSDGLMRHAEAVLAGGTGVGNAAVMGAVAEQRSGEILDPNASAVWLQGRATQAQLATGREQVADLPALAAQMPADAFGGGGRFQMTNVEGTMTSSAASLANLDKRLDRLETGRAGDGQMLEAERALTDAQGQVRAVGNLNQARQTIATQLEERATIAQTNPGLAAMRSDTLQRANTLAGGAPEPAQGNWQDYLTIQGGSSVGGSAMRGDLENLNTYTADADRFISQRQTELNDRLQRGGDPDGRIGKELQGLDAARVQISEAQASLKTANAQIGGNDAKAGEEMFSAAMNLRVATSFLRDSVSSVRSEPR</sequence>
<gene>
    <name evidence="2" type="ORF">F0L46_10730</name>
</gene>
<organism evidence="2 3">
    <name type="scientific">Salinarimonas soli</name>
    <dbReference type="NCBI Taxonomy" id="1638099"/>
    <lineage>
        <taxon>Bacteria</taxon>
        <taxon>Pseudomonadati</taxon>
        <taxon>Pseudomonadota</taxon>
        <taxon>Alphaproteobacteria</taxon>
        <taxon>Hyphomicrobiales</taxon>
        <taxon>Salinarimonadaceae</taxon>
        <taxon>Salinarimonas</taxon>
    </lineage>
</organism>
<dbReference type="RefSeq" id="WP_149817287.1">
    <property type="nucleotide sequence ID" value="NZ_VUOA01000019.1"/>
</dbReference>
<dbReference type="AlphaFoldDB" id="A0A5B2VEE3"/>
<feature type="compositionally biased region" description="Low complexity" evidence="1">
    <location>
        <begin position="269"/>
        <end position="279"/>
    </location>
</feature>
<evidence type="ECO:0000313" key="3">
    <source>
        <dbReference type="Proteomes" id="UP000323142"/>
    </source>
</evidence>
<name>A0A5B2VEE3_9HYPH</name>
<reference evidence="2 3" key="2">
    <citation type="submission" date="2019-09" db="EMBL/GenBank/DDBJ databases">
        <authorList>
            <person name="Jin C."/>
        </authorList>
    </citation>
    <scope>NUCLEOTIDE SEQUENCE [LARGE SCALE GENOMIC DNA]</scope>
    <source>
        <strain evidence="2 3">BN140002</strain>
    </source>
</reference>
<evidence type="ECO:0000313" key="2">
    <source>
        <dbReference type="EMBL" id="KAA2237461.1"/>
    </source>
</evidence>
<dbReference type="EMBL" id="VUOA01000019">
    <property type="protein sequence ID" value="KAA2237461.1"/>
    <property type="molecule type" value="Genomic_DNA"/>
</dbReference>
<feature type="region of interest" description="Disordered" evidence="1">
    <location>
        <begin position="269"/>
        <end position="289"/>
    </location>
</feature>
<evidence type="ECO:0000256" key="1">
    <source>
        <dbReference type="SAM" id="MobiDB-lite"/>
    </source>
</evidence>
<feature type="region of interest" description="Disordered" evidence="1">
    <location>
        <begin position="166"/>
        <end position="188"/>
    </location>
</feature>
<keyword evidence="3" id="KW-1185">Reference proteome</keyword>
<feature type="region of interest" description="Disordered" evidence="1">
    <location>
        <begin position="220"/>
        <end position="254"/>
    </location>
</feature>
<proteinExistence type="predicted"/>
<reference evidence="2 3" key="1">
    <citation type="submission" date="2019-09" db="EMBL/GenBank/DDBJ databases">
        <title>Salinarimonas rosea gen. nov., sp. nov., a new member of the a-2 subgroup of the Proteobacteria.</title>
        <authorList>
            <person name="Liu J."/>
        </authorList>
    </citation>
    <scope>NUCLEOTIDE SEQUENCE [LARGE SCALE GENOMIC DNA]</scope>
    <source>
        <strain evidence="2 3">BN140002</strain>
    </source>
</reference>
<comment type="caution">
    <text evidence="2">The sequence shown here is derived from an EMBL/GenBank/DDBJ whole genome shotgun (WGS) entry which is preliminary data.</text>
</comment>